<keyword evidence="3" id="KW-0012">Acyltransferase</keyword>
<dbReference type="Gene3D" id="3.20.20.70">
    <property type="entry name" value="Aldolase class I"/>
    <property type="match status" value="1"/>
</dbReference>
<dbReference type="GO" id="GO:0003852">
    <property type="term" value="F:2-isopropylmalate synthase activity"/>
    <property type="evidence" value="ECO:0007669"/>
    <property type="project" value="TreeGrafter"/>
</dbReference>
<keyword evidence="1" id="KW-0464">Manganese</keyword>
<evidence type="ECO:0000313" key="3">
    <source>
        <dbReference type="EMBL" id="KMT21522.1"/>
    </source>
</evidence>
<dbReference type="STRING" id="1121307.CLCY_2c02830"/>
<evidence type="ECO:0000259" key="2">
    <source>
        <dbReference type="PROSITE" id="PS50991"/>
    </source>
</evidence>
<keyword evidence="3" id="KW-0808">Transferase</keyword>
<dbReference type="EC" id="2.3.1.182" evidence="3"/>
<dbReference type="CDD" id="cd07947">
    <property type="entry name" value="DRE_TIM_Re_CS"/>
    <property type="match status" value="1"/>
</dbReference>
<dbReference type="EMBL" id="LFVU01000027">
    <property type="protein sequence ID" value="KMT21522.1"/>
    <property type="molecule type" value="Genomic_DNA"/>
</dbReference>
<dbReference type="Pfam" id="PF00682">
    <property type="entry name" value="HMGL-like"/>
    <property type="match status" value="1"/>
</dbReference>
<dbReference type="PANTHER" id="PTHR10277:SF9">
    <property type="entry name" value="2-ISOPROPYLMALATE SYNTHASE 1, CHLOROPLASTIC-RELATED"/>
    <property type="match status" value="1"/>
</dbReference>
<dbReference type="GO" id="GO:0009098">
    <property type="term" value="P:L-leucine biosynthetic process"/>
    <property type="evidence" value="ECO:0007669"/>
    <property type="project" value="TreeGrafter"/>
</dbReference>
<dbReference type="PROSITE" id="PS50991">
    <property type="entry name" value="PYR_CT"/>
    <property type="match status" value="1"/>
</dbReference>
<evidence type="ECO:0000256" key="1">
    <source>
        <dbReference type="ARBA" id="ARBA00023211"/>
    </source>
</evidence>
<dbReference type="AlphaFoldDB" id="A0A0J8D6Q2"/>
<comment type="caution">
    <text evidence="3">The sequence shown here is derived from an EMBL/GenBank/DDBJ whole genome shotgun (WGS) entry which is preliminary data.</text>
</comment>
<dbReference type="Proteomes" id="UP000036756">
    <property type="component" value="Unassembled WGS sequence"/>
</dbReference>
<reference evidence="3 4" key="1">
    <citation type="submission" date="2015-06" db="EMBL/GenBank/DDBJ databases">
        <title>Draft genome sequence of the purine-degrading Clostridium cylindrosporum HC-1 (DSM 605).</title>
        <authorList>
            <person name="Poehlein A."/>
            <person name="Schiel-Bengelsdorf B."/>
            <person name="Bengelsdorf F."/>
            <person name="Daniel R."/>
            <person name="Duerre P."/>
        </authorList>
    </citation>
    <scope>NUCLEOTIDE SEQUENCE [LARGE SCALE GENOMIC DNA]</scope>
    <source>
        <strain evidence="3 4">DSM 605</strain>
    </source>
</reference>
<accession>A0A0J8D6Q2</accession>
<name>A0A0J8D6Q2_CLOCY</name>
<keyword evidence="4" id="KW-1185">Reference proteome</keyword>
<dbReference type="InterPro" id="IPR050073">
    <property type="entry name" value="2-IPM_HCS-like"/>
</dbReference>
<sequence>MNNIQLNEKTNVMHSYKCDNEVENVAEANLYRDIFPYTEIPKVVFDNKNIPMNMPKDVWITDTTFRDGQQSMSPFTVEQILTIFDYLHKLDNGSGIIRQSEFFLYTEKDREAVEKCIERGYEFPQITAWIRANKEDFKLVKNMNIKETGILMSCSDYHIFKKLNLTRQQAMEKYLEIAEEALANGIIPRCHLEDITRADYFGFVVPLVRRLMELSAKANMPVKIRACDTLGLGVCHDGAALPRSVKQIMHGFTHYCNVPSEWIEWHGHNDFYSVVPNSTTAWLYGCAGISSTLLGIGERTGNCPLEAMIVEYGQLKGSIKNMDLTVLTDIATLFEKDLGYQIPHKTPFVGSDFNVTKAGIHADGILKDEEIYNIFDTGKILNRPVVVAVNEYSGLAGIAAWINTFFRLTDDKKINKRDPRVITVKEWVDEQYADGRTSVIGNDELEKIVKLTFEELSDDKKVEVIDYKVCKSKRGTFRSVQDKNLETSKR</sequence>
<gene>
    <name evidence="3" type="primary">cimA</name>
    <name evidence="3" type="ORF">CLCY_2c02830</name>
</gene>
<dbReference type="OrthoDB" id="9804858at2"/>
<protein>
    <submittedName>
        <fullName evidence="3">Putative (R)-citramalate synthase CimA</fullName>
        <ecNumber evidence="3">2.3.1.182</ecNumber>
    </submittedName>
</protein>
<proteinExistence type="predicted"/>
<dbReference type="SUPFAM" id="SSF51569">
    <property type="entry name" value="Aldolase"/>
    <property type="match status" value="1"/>
</dbReference>
<evidence type="ECO:0000313" key="4">
    <source>
        <dbReference type="Proteomes" id="UP000036756"/>
    </source>
</evidence>
<dbReference type="InterPro" id="IPR000891">
    <property type="entry name" value="PYR_CT"/>
</dbReference>
<organism evidence="3 4">
    <name type="scientific">Clostridium cylindrosporum DSM 605</name>
    <dbReference type="NCBI Taxonomy" id="1121307"/>
    <lineage>
        <taxon>Bacteria</taxon>
        <taxon>Bacillati</taxon>
        <taxon>Bacillota</taxon>
        <taxon>Clostridia</taxon>
        <taxon>Eubacteriales</taxon>
        <taxon>Clostridiaceae</taxon>
        <taxon>Clostridium</taxon>
    </lineage>
</organism>
<dbReference type="InterPro" id="IPR013785">
    <property type="entry name" value="Aldolase_TIM"/>
</dbReference>
<dbReference type="PANTHER" id="PTHR10277">
    <property type="entry name" value="HOMOCITRATE SYNTHASE-RELATED"/>
    <property type="match status" value="1"/>
</dbReference>
<feature type="domain" description="Pyruvate carboxyltransferase" evidence="2">
    <location>
        <begin position="58"/>
        <end position="328"/>
    </location>
</feature>
<dbReference type="PATRIC" id="fig|1121307.3.peg.1140"/>